<organism evidence="1">
    <name type="scientific">Pleurostichidium falkenbergii</name>
    <dbReference type="NCBI Taxonomy" id="121064"/>
    <lineage>
        <taxon>Eukaryota</taxon>
        <taxon>Rhodophyta</taxon>
        <taxon>Florideophyceae</taxon>
        <taxon>Rhodymeniophycidae</taxon>
        <taxon>Ceramiales</taxon>
        <taxon>Rhodomelaceae</taxon>
        <taxon>Pleurostichidium</taxon>
    </lineage>
</organism>
<reference evidence="1" key="1">
    <citation type="submission" date="2018-09" db="EMBL/GenBank/DDBJ databases">
        <authorList>
            <person name="Pasella M."/>
            <person name="Verbruggen H."/>
            <person name="Nelson W.A."/>
            <person name="Diaz-Tapia P."/>
        </authorList>
    </citation>
    <scope>NUCLEOTIDE SEQUENCE</scope>
</reference>
<accession>A0A4D6UY01</accession>
<dbReference type="PANTHER" id="PTHR34472:SF1">
    <property type="entry name" value="SULFUR CARRIER PROTEIN THIS"/>
    <property type="match status" value="1"/>
</dbReference>
<proteinExistence type="predicted"/>
<evidence type="ECO:0000313" key="1">
    <source>
        <dbReference type="EMBL" id="QCH39746.1"/>
    </source>
</evidence>
<dbReference type="InterPro" id="IPR016155">
    <property type="entry name" value="Mopterin_synth/thiamin_S_b"/>
</dbReference>
<dbReference type="SUPFAM" id="SSF54285">
    <property type="entry name" value="MoaD/ThiS"/>
    <property type="match status" value="1"/>
</dbReference>
<sequence>MKIYFTLFINGDAFNCDPSMSLSDIVKYLDIDMNNIIVEYNNQIINRVQFNSIYFKNHDSIEIISIVGGG</sequence>
<dbReference type="InterPro" id="IPR003749">
    <property type="entry name" value="ThiS/MoaD-like"/>
</dbReference>
<dbReference type="Pfam" id="PF02597">
    <property type="entry name" value="ThiS"/>
    <property type="match status" value="1"/>
</dbReference>
<keyword evidence="1" id="KW-0934">Plastid</keyword>
<dbReference type="EMBL" id="MH853471">
    <property type="protein sequence ID" value="QCH39746.1"/>
    <property type="molecule type" value="Genomic_DNA"/>
</dbReference>
<dbReference type="InterPro" id="IPR012675">
    <property type="entry name" value="Beta-grasp_dom_sf"/>
</dbReference>
<dbReference type="AlphaFoldDB" id="A0A4D6UY01"/>
<dbReference type="CDD" id="cd00565">
    <property type="entry name" value="Ubl_ThiS"/>
    <property type="match status" value="1"/>
</dbReference>
<dbReference type="RefSeq" id="YP_009654459.1">
    <property type="nucleotide sequence ID" value="NC_042794.1"/>
</dbReference>
<reference evidence="1" key="2">
    <citation type="journal article" date="2019" name="Phycologia">
        <title>The phylogenetic position of the morphologically unusual Pleurostichidium falkenbergii (Rhodomelaceae, Rhodophyta) based on plastid phylogenomics.</title>
        <authorList>
            <person name="Pasella M.M."/>
            <person name="Verbruggen H."/>
            <person name="Nelson W.A."/>
            <person name="Diaz-Tapia P."/>
        </authorList>
    </citation>
    <scope>NUCLEOTIDE SEQUENCE</scope>
</reference>
<geneLocation type="plastid" evidence="1"/>
<dbReference type="InterPro" id="IPR010035">
    <property type="entry name" value="Thi_S"/>
</dbReference>
<dbReference type="GeneID" id="40488354"/>
<gene>
    <name evidence="1" type="primary">thiS</name>
</gene>
<name>A0A4D6UY01_9FLOR</name>
<protein>
    <submittedName>
        <fullName evidence="1">Thiamin biosynthesis protein S</fullName>
    </submittedName>
</protein>
<dbReference type="NCBIfam" id="TIGR01683">
    <property type="entry name" value="thiS"/>
    <property type="match status" value="1"/>
</dbReference>
<dbReference type="Gene3D" id="3.10.20.30">
    <property type="match status" value="1"/>
</dbReference>
<dbReference type="PANTHER" id="PTHR34472">
    <property type="entry name" value="SULFUR CARRIER PROTEIN THIS"/>
    <property type="match status" value="1"/>
</dbReference>